<dbReference type="GO" id="GO:0004497">
    <property type="term" value="F:monooxygenase activity"/>
    <property type="evidence" value="ECO:0007669"/>
    <property type="project" value="UniProtKB-KW"/>
</dbReference>
<reference evidence="4" key="1">
    <citation type="submission" date="2013-02" db="EMBL/GenBank/DDBJ databases">
        <authorList>
            <person name="Hughes D."/>
        </authorList>
    </citation>
    <scope>NUCLEOTIDE SEQUENCE</scope>
    <source>
        <strain>Durham</strain>
        <strain evidence="4">NC isolate 2 -- Noor lab</strain>
    </source>
</reference>
<reference evidence="3" key="2">
    <citation type="submission" date="2015-06" db="UniProtKB">
        <authorList>
            <consortium name="EnsemblMetazoa"/>
        </authorList>
    </citation>
    <scope>IDENTIFICATION</scope>
</reference>
<dbReference type="EMBL" id="CAQQ02057406">
    <property type="status" value="NOT_ANNOTATED_CDS"/>
    <property type="molecule type" value="Genomic_DNA"/>
</dbReference>
<evidence type="ECO:0000256" key="1">
    <source>
        <dbReference type="ARBA" id="ARBA00010617"/>
    </source>
</evidence>
<comment type="similarity">
    <text evidence="1">Belongs to the cytochrome P450 family.</text>
</comment>
<dbReference type="Pfam" id="PF00067">
    <property type="entry name" value="p450"/>
    <property type="match status" value="1"/>
</dbReference>
<dbReference type="Proteomes" id="UP000015102">
    <property type="component" value="Unassembled WGS sequence"/>
</dbReference>
<name>T1GEJ4_MEGSC</name>
<keyword evidence="2" id="KW-0503">Monooxygenase</keyword>
<evidence type="ECO:0008006" key="5">
    <source>
        <dbReference type="Google" id="ProtNLM"/>
    </source>
</evidence>
<organism evidence="3 4">
    <name type="scientific">Megaselia scalaris</name>
    <name type="common">Humpbacked fly</name>
    <name type="synonym">Phora scalaris</name>
    <dbReference type="NCBI Taxonomy" id="36166"/>
    <lineage>
        <taxon>Eukaryota</taxon>
        <taxon>Metazoa</taxon>
        <taxon>Ecdysozoa</taxon>
        <taxon>Arthropoda</taxon>
        <taxon>Hexapoda</taxon>
        <taxon>Insecta</taxon>
        <taxon>Pterygota</taxon>
        <taxon>Neoptera</taxon>
        <taxon>Endopterygota</taxon>
        <taxon>Diptera</taxon>
        <taxon>Brachycera</taxon>
        <taxon>Muscomorpha</taxon>
        <taxon>Platypezoidea</taxon>
        <taxon>Phoridae</taxon>
        <taxon>Megaseliini</taxon>
        <taxon>Megaselia</taxon>
    </lineage>
</organism>
<protein>
    <recommendedName>
        <fullName evidence="5">Cytochrome P450</fullName>
    </recommendedName>
</protein>
<dbReference type="AlphaFoldDB" id="T1GEJ4"/>
<keyword evidence="2" id="KW-0560">Oxidoreductase</keyword>
<evidence type="ECO:0000256" key="2">
    <source>
        <dbReference type="ARBA" id="ARBA00023033"/>
    </source>
</evidence>
<dbReference type="Gene3D" id="1.10.630.10">
    <property type="entry name" value="Cytochrome P450"/>
    <property type="match status" value="1"/>
</dbReference>
<evidence type="ECO:0000313" key="3">
    <source>
        <dbReference type="EnsemblMetazoa" id="MESCA001759-PA"/>
    </source>
</evidence>
<dbReference type="GO" id="GO:0005506">
    <property type="term" value="F:iron ion binding"/>
    <property type="evidence" value="ECO:0007669"/>
    <property type="project" value="InterPro"/>
</dbReference>
<dbReference type="EMBL" id="CAQQ02057405">
    <property type="status" value="NOT_ANNOTATED_CDS"/>
    <property type="molecule type" value="Genomic_DNA"/>
</dbReference>
<dbReference type="InterPro" id="IPR001128">
    <property type="entry name" value="Cyt_P450"/>
</dbReference>
<dbReference type="GO" id="GO:0016705">
    <property type="term" value="F:oxidoreductase activity, acting on paired donors, with incorporation or reduction of molecular oxygen"/>
    <property type="evidence" value="ECO:0007669"/>
    <property type="project" value="InterPro"/>
</dbReference>
<dbReference type="GO" id="GO:0020037">
    <property type="term" value="F:heme binding"/>
    <property type="evidence" value="ECO:0007669"/>
    <property type="project" value="InterPro"/>
</dbReference>
<dbReference type="SUPFAM" id="SSF48264">
    <property type="entry name" value="Cytochrome P450"/>
    <property type="match status" value="1"/>
</dbReference>
<dbReference type="STRING" id="36166.T1GEJ4"/>
<dbReference type="HOGENOM" id="CLU_2461104_0_0_1"/>
<sequence>MSVLEKLVKVDKKTAVVMAMDMLFAGIDTKFKENPSRNEDEMSVLEKLVKVDKKTAVVMAMDMLFAGIDTTSSAITGCLLNLAKNPQIQ</sequence>
<keyword evidence="4" id="KW-1185">Reference proteome</keyword>
<dbReference type="EnsemblMetazoa" id="MESCA001759-RA">
    <property type="protein sequence ID" value="MESCA001759-PA"/>
    <property type="gene ID" value="MESCA001759"/>
</dbReference>
<proteinExistence type="inferred from homology"/>
<evidence type="ECO:0000313" key="4">
    <source>
        <dbReference type="Proteomes" id="UP000015102"/>
    </source>
</evidence>
<accession>T1GEJ4</accession>
<dbReference type="InterPro" id="IPR036396">
    <property type="entry name" value="Cyt_P450_sf"/>
</dbReference>